<dbReference type="CDD" id="cd19080">
    <property type="entry name" value="AKR_AKR9A_9B"/>
    <property type="match status" value="1"/>
</dbReference>
<dbReference type="SUPFAM" id="SSF51430">
    <property type="entry name" value="NAD(P)-linked oxidoreductase"/>
    <property type="match status" value="1"/>
</dbReference>
<feature type="domain" description="NADP-dependent oxidoreductase" evidence="2">
    <location>
        <begin position="18"/>
        <end position="318"/>
    </location>
</feature>
<reference evidence="3 4" key="1">
    <citation type="submission" date="2019-01" db="EMBL/GenBank/DDBJ databases">
        <title>Filimonas sp. strain TTM-71.</title>
        <authorList>
            <person name="Chen W.-M."/>
        </authorList>
    </citation>
    <scope>NUCLEOTIDE SEQUENCE [LARGE SCALE GENOMIC DNA]</scope>
    <source>
        <strain evidence="3 4">TTM-71</strain>
    </source>
</reference>
<name>A0A4Q1D0M6_9BACT</name>
<dbReference type="EMBL" id="SDHZ01000004">
    <property type="protein sequence ID" value="RXK81306.1"/>
    <property type="molecule type" value="Genomic_DNA"/>
</dbReference>
<keyword evidence="1" id="KW-0560">Oxidoreductase</keyword>
<dbReference type="GO" id="GO:0016491">
    <property type="term" value="F:oxidoreductase activity"/>
    <property type="evidence" value="ECO:0007669"/>
    <property type="project" value="UniProtKB-KW"/>
</dbReference>
<dbReference type="GO" id="GO:0005829">
    <property type="term" value="C:cytosol"/>
    <property type="evidence" value="ECO:0007669"/>
    <property type="project" value="TreeGrafter"/>
</dbReference>
<dbReference type="PANTHER" id="PTHR43364">
    <property type="entry name" value="NADH-SPECIFIC METHYLGLYOXAL REDUCTASE-RELATED"/>
    <property type="match status" value="1"/>
</dbReference>
<dbReference type="AlphaFoldDB" id="A0A4Q1D0M6"/>
<dbReference type="InterPro" id="IPR036812">
    <property type="entry name" value="NAD(P)_OxRdtase_dom_sf"/>
</dbReference>
<protein>
    <submittedName>
        <fullName evidence="3">Aldo/keto reductase</fullName>
    </submittedName>
</protein>
<evidence type="ECO:0000313" key="3">
    <source>
        <dbReference type="EMBL" id="RXK81306.1"/>
    </source>
</evidence>
<dbReference type="InterPro" id="IPR023210">
    <property type="entry name" value="NADP_OxRdtase_dom"/>
</dbReference>
<evidence type="ECO:0000313" key="4">
    <source>
        <dbReference type="Proteomes" id="UP000290545"/>
    </source>
</evidence>
<proteinExistence type="predicted"/>
<dbReference type="FunFam" id="3.20.20.100:FF:000004">
    <property type="entry name" value="Oxidoreductase, aldo/keto reductase"/>
    <property type="match status" value="1"/>
</dbReference>
<organism evidence="3 4">
    <name type="scientific">Filimonas effusa</name>
    <dbReference type="NCBI Taxonomy" id="2508721"/>
    <lineage>
        <taxon>Bacteria</taxon>
        <taxon>Pseudomonadati</taxon>
        <taxon>Bacteroidota</taxon>
        <taxon>Chitinophagia</taxon>
        <taxon>Chitinophagales</taxon>
        <taxon>Chitinophagaceae</taxon>
        <taxon>Filimonas</taxon>
    </lineage>
</organism>
<dbReference type="InterPro" id="IPR050523">
    <property type="entry name" value="AKR_Detox_Biosynth"/>
</dbReference>
<dbReference type="RefSeq" id="WP_129005560.1">
    <property type="nucleotide sequence ID" value="NZ_SDHZ01000004.1"/>
</dbReference>
<dbReference type="Gene3D" id="3.20.20.100">
    <property type="entry name" value="NADP-dependent oxidoreductase domain"/>
    <property type="match status" value="1"/>
</dbReference>
<accession>A0A4Q1D0M6</accession>
<keyword evidence="4" id="KW-1185">Reference proteome</keyword>
<evidence type="ECO:0000259" key="2">
    <source>
        <dbReference type="Pfam" id="PF00248"/>
    </source>
</evidence>
<comment type="caution">
    <text evidence="3">The sequence shown here is derived from an EMBL/GenBank/DDBJ whole genome shotgun (WGS) entry which is preliminary data.</text>
</comment>
<evidence type="ECO:0000256" key="1">
    <source>
        <dbReference type="ARBA" id="ARBA00023002"/>
    </source>
</evidence>
<sequence length="362" mass="39840">MSLQSYKTLGKSGLRVSPLCLGAMTFGEDWGWGASVEESTKIINTYIEKGGNFIDTANIYTNNHSERIIGDVVGRNSSLRTQMVIATKFANNVFPGNPNTAGTGNKSLITNLEHSLRRLQTDYIDLFWIHSWDFSTPMEETMRSLDNAVKSGKIRYIGVSDAPAWKVAQAQTAALFKDWTPFIGLQIEYSLLQRTVEEELVPMAVELGLGITPWSPLKNGLLSGKYTRANAGNVDGRWKERNGGNTPTEAELQIIDELQRIAELHNTNVAAVALSWVNNRPGVSSTIIGVRDLQQLEASIAATTIHLTPEEIASLDALSMPPKTFLSQYKDMIPIMQHGGIEINGFKPAALPMLSNMQPGQY</sequence>
<dbReference type="PANTHER" id="PTHR43364:SF4">
    <property type="entry name" value="NAD(P)-LINKED OXIDOREDUCTASE SUPERFAMILY PROTEIN"/>
    <property type="match status" value="1"/>
</dbReference>
<gene>
    <name evidence="3" type="ORF">ESB13_20430</name>
</gene>
<dbReference type="Pfam" id="PF00248">
    <property type="entry name" value="Aldo_ket_red"/>
    <property type="match status" value="1"/>
</dbReference>
<dbReference type="Proteomes" id="UP000290545">
    <property type="component" value="Unassembled WGS sequence"/>
</dbReference>
<dbReference type="OrthoDB" id="9773828at2"/>